<accession>A0A1R2CL64</accession>
<keyword evidence="2" id="KW-1185">Reference proteome</keyword>
<evidence type="ECO:0000313" key="1">
    <source>
        <dbReference type="EMBL" id="OMJ89747.1"/>
    </source>
</evidence>
<reference evidence="1 2" key="1">
    <citation type="submission" date="2016-11" db="EMBL/GenBank/DDBJ databases">
        <title>The macronuclear genome of Stentor coeruleus: a giant cell with tiny introns.</title>
        <authorList>
            <person name="Slabodnick M."/>
            <person name="Ruby J.G."/>
            <person name="Reiff S.B."/>
            <person name="Swart E.C."/>
            <person name="Gosai S."/>
            <person name="Prabakaran S."/>
            <person name="Witkowska E."/>
            <person name="Larue G.E."/>
            <person name="Fisher S."/>
            <person name="Freeman R.M."/>
            <person name="Gunawardena J."/>
            <person name="Chu W."/>
            <person name="Stover N.A."/>
            <person name="Gregory B.D."/>
            <person name="Nowacki M."/>
            <person name="Derisi J."/>
            <person name="Roy S.W."/>
            <person name="Marshall W.F."/>
            <person name="Sood P."/>
        </authorList>
    </citation>
    <scope>NUCLEOTIDE SEQUENCE [LARGE SCALE GENOMIC DNA]</scope>
    <source>
        <strain evidence="1">WM001</strain>
    </source>
</reference>
<dbReference type="AlphaFoldDB" id="A0A1R2CL64"/>
<evidence type="ECO:0000313" key="2">
    <source>
        <dbReference type="Proteomes" id="UP000187209"/>
    </source>
</evidence>
<dbReference type="EMBL" id="MPUH01000118">
    <property type="protein sequence ID" value="OMJ89747.1"/>
    <property type="molecule type" value="Genomic_DNA"/>
</dbReference>
<comment type="caution">
    <text evidence="1">The sequence shown here is derived from an EMBL/GenBank/DDBJ whole genome shotgun (WGS) entry which is preliminary data.</text>
</comment>
<proteinExistence type="predicted"/>
<sequence length="107" mass="12411">MSYCFSMFKKLIGDNFFSQDPILPINKVPEVRDSELKVLKKTEIKPTIKKVEKKHEEDDDLFKEMQPNYVAPKRIGATVLASKKEKSSSRFDMEVVVSNSWNVEELN</sequence>
<gene>
    <name evidence="1" type="ORF">SteCoe_8014</name>
</gene>
<name>A0A1R2CL64_9CILI</name>
<protein>
    <submittedName>
        <fullName evidence="1">Uncharacterized protein</fullName>
    </submittedName>
</protein>
<dbReference type="Proteomes" id="UP000187209">
    <property type="component" value="Unassembled WGS sequence"/>
</dbReference>
<organism evidence="1 2">
    <name type="scientific">Stentor coeruleus</name>
    <dbReference type="NCBI Taxonomy" id="5963"/>
    <lineage>
        <taxon>Eukaryota</taxon>
        <taxon>Sar</taxon>
        <taxon>Alveolata</taxon>
        <taxon>Ciliophora</taxon>
        <taxon>Postciliodesmatophora</taxon>
        <taxon>Heterotrichea</taxon>
        <taxon>Heterotrichida</taxon>
        <taxon>Stentoridae</taxon>
        <taxon>Stentor</taxon>
    </lineage>
</organism>